<proteinExistence type="predicted"/>
<gene>
    <name evidence="2" type="ORF">AMTR_s00053p00154830</name>
</gene>
<evidence type="ECO:0000313" key="3">
    <source>
        <dbReference type="Proteomes" id="UP000017836"/>
    </source>
</evidence>
<dbReference type="Gramene" id="ERN05105">
    <property type="protein sequence ID" value="ERN05105"/>
    <property type="gene ID" value="AMTR_s00053p00154830"/>
</dbReference>
<evidence type="ECO:0000256" key="1">
    <source>
        <dbReference type="SAM" id="MobiDB-lite"/>
    </source>
</evidence>
<evidence type="ECO:0000313" key="2">
    <source>
        <dbReference type="EMBL" id="ERN05105.1"/>
    </source>
</evidence>
<name>W1PDG6_AMBTC</name>
<keyword evidence="3" id="KW-1185">Reference proteome</keyword>
<dbReference type="HOGENOM" id="CLU_1519877_0_0_1"/>
<organism evidence="2 3">
    <name type="scientific">Amborella trichopoda</name>
    <dbReference type="NCBI Taxonomy" id="13333"/>
    <lineage>
        <taxon>Eukaryota</taxon>
        <taxon>Viridiplantae</taxon>
        <taxon>Streptophyta</taxon>
        <taxon>Embryophyta</taxon>
        <taxon>Tracheophyta</taxon>
        <taxon>Spermatophyta</taxon>
        <taxon>Magnoliopsida</taxon>
        <taxon>Amborellales</taxon>
        <taxon>Amborellaceae</taxon>
        <taxon>Amborella</taxon>
    </lineage>
</organism>
<feature type="region of interest" description="Disordered" evidence="1">
    <location>
        <begin position="158"/>
        <end position="177"/>
    </location>
</feature>
<accession>W1PDG6</accession>
<sequence length="177" mass="20270">MLILSRHASISETVPPAHHLPLCRLAIMCRHPMQPTIGSHVALSNQEATYFAIHPMSSLCDMASNRGNIKSIREIMLENYTSRCIRYFEKFVMRLKGCASKIIRIPNITLKGGSKYKYKRKGDIEMSMRGTHLKKITTDKKRRPNVALKGGSKYKYKRKGDREMSMRGKLLKKITSD</sequence>
<reference evidence="3" key="1">
    <citation type="journal article" date="2013" name="Science">
        <title>The Amborella genome and the evolution of flowering plants.</title>
        <authorList>
            <consortium name="Amborella Genome Project"/>
        </authorList>
    </citation>
    <scope>NUCLEOTIDE SEQUENCE [LARGE SCALE GENOMIC DNA]</scope>
</reference>
<dbReference type="EMBL" id="KI394012">
    <property type="protein sequence ID" value="ERN05105.1"/>
    <property type="molecule type" value="Genomic_DNA"/>
</dbReference>
<dbReference type="AlphaFoldDB" id="W1PDG6"/>
<protein>
    <submittedName>
        <fullName evidence="2">Uncharacterized protein</fullName>
    </submittedName>
</protein>
<dbReference type="Proteomes" id="UP000017836">
    <property type="component" value="Unassembled WGS sequence"/>
</dbReference>